<dbReference type="InterPro" id="IPR029066">
    <property type="entry name" value="PLP-binding_barrel"/>
</dbReference>
<dbReference type="Gene3D" id="3.20.20.10">
    <property type="entry name" value="Alanine racemase"/>
    <property type="match status" value="1"/>
</dbReference>
<feature type="domain" description="Alanine racemase C-terminal" evidence="5">
    <location>
        <begin position="231"/>
        <end position="346"/>
    </location>
</feature>
<keyword evidence="2 4" id="KW-0663">Pyridoxal phosphate</keyword>
<dbReference type="Proteomes" id="UP001168167">
    <property type="component" value="Unassembled WGS sequence"/>
</dbReference>
<evidence type="ECO:0000256" key="1">
    <source>
        <dbReference type="ARBA" id="ARBA00001933"/>
    </source>
</evidence>
<accession>A0ABT7QKL2</accession>
<evidence type="ECO:0000313" key="6">
    <source>
        <dbReference type="EMBL" id="MDM5147248.1"/>
    </source>
</evidence>
<protein>
    <recommendedName>
        <fullName evidence="4">Alanine racemase</fullName>
        <ecNumber evidence="4">5.1.1.1</ecNumber>
    </recommendedName>
</protein>
<evidence type="ECO:0000256" key="3">
    <source>
        <dbReference type="ARBA" id="ARBA00023235"/>
    </source>
</evidence>
<evidence type="ECO:0000313" key="7">
    <source>
        <dbReference type="Proteomes" id="UP001168167"/>
    </source>
</evidence>
<reference evidence="6" key="1">
    <citation type="submission" date="2022-08" db="EMBL/GenBank/DDBJ databases">
        <authorList>
            <person name="Dzunkova M."/>
            <person name="La Clair J."/>
            <person name="Tyml T."/>
            <person name="Doud D."/>
            <person name="Schulz F."/>
            <person name="Piquer S."/>
            <person name="Porcel Sanchis D."/>
            <person name="Osborn A."/>
            <person name="Robinson D."/>
            <person name="Louie K.B."/>
            <person name="Bowen B.P."/>
            <person name="Bowers R."/>
            <person name="Lee J."/>
            <person name="Arnau Llombart V."/>
            <person name="Diaz Villanueva W."/>
            <person name="Gosliner T."/>
            <person name="Northen T."/>
            <person name="Cheng J.-F."/>
            <person name="Burkart M.D."/>
            <person name="Woyke T."/>
        </authorList>
    </citation>
    <scope>NUCLEOTIDE SEQUENCE</scope>
    <source>
        <strain evidence="6">Df01</strain>
    </source>
</reference>
<dbReference type="EMBL" id="JANQAO010000001">
    <property type="protein sequence ID" value="MDM5147248.1"/>
    <property type="molecule type" value="Genomic_DNA"/>
</dbReference>
<dbReference type="SMART" id="SM01005">
    <property type="entry name" value="Ala_racemase_C"/>
    <property type="match status" value="1"/>
</dbReference>
<keyword evidence="3 4" id="KW-0413">Isomerase</keyword>
<dbReference type="Gene3D" id="2.40.37.10">
    <property type="entry name" value="Lyase, Ornithine Decarboxylase, Chain A, domain 1"/>
    <property type="match status" value="1"/>
</dbReference>
<dbReference type="InterPro" id="IPR000821">
    <property type="entry name" value="Ala_racemase"/>
</dbReference>
<evidence type="ECO:0000256" key="4">
    <source>
        <dbReference type="HAMAP-Rule" id="MF_01201"/>
    </source>
</evidence>
<comment type="caution">
    <text evidence="6">The sequence shown here is derived from an EMBL/GenBank/DDBJ whole genome shotgun (WGS) entry which is preliminary data.</text>
</comment>
<dbReference type="InterPro" id="IPR009006">
    <property type="entry name" value="Ala_racemase/Decarboxylase_C"/>
</dbReference>
<dbReference type="Pfam" id="PF00842">
    <property type="entry name" value="Ala_racemase_C"/>
    <property type="match status" value="1"/>
</dbReference>
<feature type="active site" description="Proton acceptor; specific for D-alanine" evidence="4">
    <location>
        <position position="34"/>
    </location>
</feature>
<dbReference type="InterPro" id="IPR011079">
    <property type="entry name" value="Ala_racemase_C"/>
</dbReference>
<dbReference type="InterPro" id="IPR001608">
    <property type="entry name" value="Ala_racemase_N"/>
</dbReference>
<keyword evidence="7" id="KW-1185">Reference proteome</keyword>
<sequence>MRPLQKTLDSAALRHNWHTIRARATAKNIFAVVKSRAYGHGLPFVAETLRGLADGFAVVEMADARALRALCIDKPILLMSGPFSTEEVAELASLRLWTAVCNVQQMQWVSALPASADINVFVKVDIGMNRLGIAVDEAKMVLDAITCAPAVKHTALMAHFANADEPAGLQVPLDRLQELRQQVTMLSLGNSAATLLHGDIGDDWARVGIALYGSSPAPTWCHRDSLGLRSVMTLKTKLISIRLVCVGDSVGYGRTWCAAQDTRVGVAACGYGDGYPRAQGLQVAVNGQLVPVLGRVSMELIIIDLTNLPDAAVGDEVVCWGKTPSIDEVATAAGRVSYELFTAAGRG</sequence>
<dbReference type="GO" id="GO:0008784">
    <property type="term" value="F:alanine racemase activity"/>
    <property type="evidence" value="ECO:0007669"/>
    <property type="project" value="UniProtKB-EC"/>
</dbReference>
<gene>
    <name evidence="6" type="primary">alr</name>
    <name evidence="6" type="ORF">NQX30_02515</name>
</gene>
<comment type="similarity">
    <text evidence="4">Belongs to the alanine racemase family.</text>
</comment>
<feature type="modified residue" description="N6-(pyridoxal phosphate)lysine" evidence="4">
    <location>
        <position position="34"/>
    </location>
</feature>
<dbReference type="SUPFAM" id="SSF51419">
    <property type="entry name" value="PLP-binding barrel"/>
    <property type="match status" value="1"/>
</dbReference>
<dbReference type="Pfam" id="PF01168">
    <property type="entry name" value="Ala_racemase_N"/>
    <property type="match status" value="1"/>
</dbReference>
<proteinExistence type="inferred from homology"/>
<dbReference type="PANTHER" id="PTHR30511:SF0">
    <property type="entry name" value="ALANINE RACEMASE, CATABOLIC-RELATED"/>
    <property type="match status" value="1"/>
</dbReference>
<dbReference type="HAMAP" id="MF_01201">
    <property type="entry name" value="Ala_racemase"/>
    <property type="match status" value="1"/>
</dbReference>
<dbReference type="EC" id="5.1.1.1" evidence="4"/>
<comment type="pathway">
    <text evidence="4">Amino-acid biosynthesis; D-alanine biosynthesis; D-alanine from L-alanine: step 1/1.</text>
</comment>
<evidence type="ECO:0000256" key="2">
    <source>
        <dbReference type="ARBA" id="ARBA00022898"/>
    </source>
</evidence>
<organism evidence="6 7">
    <name type="scientific">Candidatus Doriopsillibacter californiensis</name>
    <dbReference type="NCBI Taxonomy" id="2970740"/>
    <lineage>
        <taxon>Bacteria</taxon>
        <taxon>Pseudomonadati</taxon>
        <taxon>Pseudomonadota</taxon>
        <taxon>Gammaproteobacteria</taxon>
        <taxon>Candidatus Tethybacterales</taxon>
        <taxon>Candidatus Persebacteraceae</taxon>
        <taxon>Candidatus Doriopsillibacter</taxon>
    </lineage>
</organism>
<comment type="catalytic activity">
    <reaction evidence="4">
        <text>L-alanine = D-alanine</text>
        <dbReference type="Rhea" id="RHEA:20249"/>
        <dbReference type="ChEBI" id="CHEBI:57416"/>
        <dbReference type="ChEBI" id="CHEBI:57972"/>
        <dbReference type="EC" id="5.1.1.1"/>
    </reaction>
</comment>
<feature type="binding site" evidence="4">
    <location>
        <position position="130"/>
    </location>
    <ligand>
        <name>substrate</name>
    </ligand>
</feature>
<feature type="binding site" evidence="4">
    <location>
        <position position="298"/>
    </location>
    <ligand>
        <name>substrate</name>
    </ligand>
</feature>
<reference evidence="6" key="2">
    <citation type="journal article" date="2023" name="Microbiome">
        <title>Synthase-selected sorting approach identifies a beta-lactone synthase in a nudibranch symbiotic bacterium.</title>
        <authorList>
            <person name="Dzunkova M."/>
            <person name="La Clair J.J."/>
            <person name="Tyml T."/>
            <person name="Doud D."/>
            <person name="Schulz F."/>
            <person name="Piquer-Esteban S."/>
            <person name="Porcel Sanchis D."/>
            <person name="Osborn A."/>
            <person name="Robinson D."/>
            <person name="Louie K.B."/>
            <person name="Bowen B.P."/>
            <person name="Bowers R.M."/>
            <person name="Lee J."/>
            <person name="Arnau V."/>
            <person name="Diaz-Villanueva W."/>
            <person name="Stepanauskas R."/>
            <person name="Gosliner T."/>
            <person name="Date S.V."/>
            <person name="Northen T.R."/>
            <person name="Cheng J.F."/>
            <person name="Burkart M.D."/>
            <person name="Woyke T."/>
        </authorList>
    </citation>
    <scope>NUCLEOTIDE SEQUENCE</scope>
    <source>
        <strain evidence="6">Df01</strain>
    </source>
</reference>
<dbReference type="PANTHER" id="PTHR30511">
    <property type="entry name" value="ALANINE RACEMASE"/>
    <property type="match status" value="1"/>
</dbReference>
<evidence type="ECO:0000259" key="5">
    <source>
        <dbReference type="SMART" id="SM01005"/>
    </source>
</evidence>
<dbReference type="PRINTS" id="PR00992">
    <property type="entry name" value="ALARACEMASE"/>
</dbReference>
<dbReference type="SUPFAM" id="SSF50621">
    <property type="entry name" value="Alanine racemase C-terminal domain-like"/>
    <property type="match status" value="1"/>
</dbReference>
<comment type="cofactor">
    <cofactor evidence="1 4">
        <name>pyridoxal 5'-phosphate</name>
        <dbReference type="ChEBI" id="CHEBI:597326"/>
    </cofactor>
</comment>
<comment type="function">
    <text evidence="4">Catalyzes the interconversion of L-alanine and D-alanine. May also act on other amino acids.</text>
</comment>
<feature type="active site" description="Proton acceptor; specific for L-alanine" evidence="4">
    <location>
        <position position="252"/>
    </location>
</feature>
<name>A0ABT7QKL2_9GAMM</name>
<dbReference type="NCBIfam" id="TIGR00492">
    <property type="entry name" value="alr"/>
    <property type="match status" value="1"/>
</dbReference>